<dbReference type="AlphaFoldDB" id="A0A8S9PH54"/>
<accession>A0A8S9PH54</accession>
<evidence type="ECO:0000313" key="4">
    <source>
        <dbReference type="Proteomes" id="UP000712600"/>
    </source>
</evidence>
<reference evidence="3" key="1">
    <citation type="submission" date="2019-12" db="EMBL/GenBank/DDBJ databases">
        <title>Genome sequencing and annotation of Brassica cretica.</title>
        <authorList>
            <person name="Studholme D.J."/>
            <person name="Sarris P."/>
        </authorList>
    </citation>
    <scope>NUCLEOTIDE SEQUENCE</scope>
    <source>
        <strain evidence="3">PFS-109/04</strain>
        <tissue evidence="3">Leaf</tissue>
    </source>
</reference>
<dbReference type="Gene3D" id="3.40.50.2000">
    <property type="entry name" value="Glycogen Phosphorylase B"/>
    <property type="match status" value="1"/>
</dbReference>
<organism evidence="3 4">
    <name type="scientific">Brassica cretica</name>
    <name type="common">Mustard</name>
    <dbReference type="NCBI Taxonomy" id="69181"/>
    <lineage>
        <taxon>Eukaryota</taxon>
        <taxon>Viridiplantae</taxon>
        <taxon>Streptophyta</taxon>
        <taxon>Embryophyta</taxon>
        <taxon>Tracheophyta</taxon>
        <taxon>Spermatophyta</taxon>
        <taxon>Magnoliopsida</taxon>
        <taxon>eudicotyledons</taxon>
        <taxon>Gunneridae</taxon>
        <taxon>Pentapetalae</taxon>
        <taxon>rosids</taxon>
        <taxon>malvids</taxon>
        <taxon>Brassicales</taxon>
        <taxon>Brassicaceae</taxon>
        <taxon>Brassiceae</taxon>
        <taxon>Brassica</taxon>
    </lineage>
</organism>
<evidence type="ECO:0000256" key="2">
    <source>
        <dbReference type="ARBA" id="ARBA00022676"/>
    </source>
</evidence>
<keyword evidence="2" id="KW-0328">Glycosyltransferase</keyword>
<comment type="similarity">
    <text evidence="1">Belongs to the UDP-glycosyltransferase family.</text>
</comment>
<name>A0A8S9PH54_BRACR</name>
<evidence type="ECO:0000256" key="1">
    <source>
        <dbReference type="ARBA" id="ARBA00009995"/>
    </source>
</evidence>
<dbReference type="EMBL" id="QGKX02001521">
    <property type="protein sequence ID" value="KAF3514749.1"/>
    <property type="molecule type" value="Genomic_DNA"/>
</dbReference>
<dbReference type="Proteomes" id="UP000712600">
    <property type="component" value="Unassembled WGS sequence"/>
</dbReference>
<sequence length="300" mass="34157">MKFELVFIPYPGIGHLRSAVEMAKLLVKRDRHLSITVLLLPSLPGGEVVSSAYVASLSAACTNRLRYEIISGENTEPTRLDIHIENQKPKVRLAVSKLVDDYSKLPEPPRLAGFVVDLFCTLMMDVANEFRVPSYLFYTSSAGLLGLGFHVQTLYDENRYGVSENDYEDSEEVLHVPSLTRPYPVKCLPHGLASKDWLPILVNQAKRYREMKEQKFNAFEMVDELGLAVEIRKYWRNDRSVELVTAEEIERAIKCLMKQDSYVRKRVKEVSEKCHAALMDGGSSQTALKHFIQKVFENIS</sequence>
<keyword evidence="2" id="KW-0808">Transferase</keyword>
<dbReference type="PANTHER" id="PTHR48048:SF45">
    <property type="entry name" value="GLYCOSYLTRANSFERASE"/>
    <property type="match status" value="1"/>
</dbReference>
<dbReference type="PANTHER" id="PTHR48048">
    <property type="entry name" value="GLYCOSYLTRANSFERASE"/>
    <property type="match status" value="1"/>
</dbReference>
<proteinExistence type="inferred from homology"/>
<comment type="caution">
    <text evidence="3">The sequence shown here is derived from an EMBL/GenBank/DDBJ whole genome shotgun (WGS) entry which is preliminary data.</text>
</comment>
<dbReference type="SUPFAM" id="SSF53756">
    <property type="entry name" value="UDP-Glycosyltransferase/glycogen phosphorylase"/>
    <property type="match status" value="2"/>
</dbReference>
<gene>
    <name evidence="3" type="ORF">F2Q69_00004025</name>
</gene>
<dbReference type="InterPro" id="IPR050481">
    <property type="entry name" value="UDP-glycosyltransf_plant"/>
</dbReference>
<evidence type="ECO:0000313" key="3">
    <source>
        <dbReference type="EMBL" id="KAF3514749.1"/>
    </source>
</evidence>
<protein>
    <submittedName>
        <fullName evidence="3">Uncharacterized protein</fullName>
    </submittedName>
</protein>
<dbReference type="GO" id="GO:0035251">
    <property type="term" value="F:UDP-glucosyltransferase activity"/>
    <property type="evidence" value="ECO:0007669"/>
    <property type="project" value="InterPro"/>
</dbReference>